<feature type="domain" description="Protein-glutamine gamma-glutamyltransferase-like C-terminal" evidence="2">
    <location>
        <begin position="174"/>
        <end position="226"/>
    </location>
</feature>
<evidence type="ECO:0000313" key="4">
    <source>
        <dbReference type="Proteomes" id="UP000535078"/>
    </source>
</evidence>
<evidence type="ECO:0000259" key="2">
    <source>
        <dbReference type="Pfam" id="PF13559"/>
    </source>
</evidence>
<keyword evidence="4" id="KW-1185">Reference proteome</keyword>
<dbReference type="Pfam" id="PF13559">
    <property type="entry name" value="DUF4129"/>
    <property type="match status" value="1"/>
</dbReference>
<keyword evidence="1" id="KW-0812">Transmembrane</keyword>
<comment type="caution">
    <text evidence="3">The sequence shown here is derived from an EMBL/GenBank/DDBJ whole genome shotgun (WGS) entry which is preliminary data.</text>
</comment>
<dbReference type="RefSeq" id="WP_245198409.1">
    <property type="nucleotide sequence ID" value="NZ_JAATIT010000001.1"/>
</dbReference>
<reference evidence="3 4" key="1">
    <citation type="submission" date="2020-03" db="EMBL/GenBank/DDBJ databases">
        <title>Genomic Encyclopedia of Type Strains, Phase IV (KMG-IV): sequencing the most valuable type-strain genomes for metagenomic binning, comparative biology and taxonomic classification.</title>
        <authorList>
            <person name="Goeker M."/>
        </authorList>
    </citation>
    <scope>NUCLEOTIDE SEQUENCE [LARGE SCALE GENOMIC DNA]</scope>
    <source>
        <strain evidence="3 4">DSM 25229</strain>
    </source>
</reference>
<keyword evidence="1" id="KW-0472">Membrane</keyword>
<feature type="transmembrane region" description="Helical" evidence="1">
    <location>
        <begin position="85"/>
        <end position="109"/>
    </location>
</feature>
<accession>A0A7X5XRR8</accession>
<dbReference type="AlphaFoldDB" id="A0A7X5XRR8"/>
<gene>
    <name evidence="3" type="ORF">GGR90_001198</name>
</gene>
<dbReference type="EMBL" id="JAATIT010000001">
    <property type="protein sequence ID" value="NJB89046.1"/>
    <property type="molecule type" value="Genomic_DNA"/>
</dbReference>
<protein>
    <recommendedName>
        <fullName evidence="2">Protein-glutamine gamma-glutamyltransferase-like C-terminal domain-containing protein</fullName>
    </recommendedName>
</protein>
<keyword evidence="1" id="KW-1133">Transmembrane helix</keyword>
<sequence length="238" mass="25681">MWIAQASAAADTSSADALSADRGGGWLLDPELVDPGYSQTIAGGEIQTAFPPPPPPPPPTPEWLKSLFNAIGNFFEWSAPAAKPLMWVAVALILLFLLYHFVPAFARWVDNLRFGRKRGDEDADDHIGKAEAGAARALLAEADALAAEGRFAEAAHLLLYRSVEDIEGRRPGLVKPAMTSRDLAEAHDLPPAARGAFSRIARAVEISLFGGRSIDARAWEQCRAAYAELTVPKNWARA</sequence>
<evidence type="ECO:0000313" key="3">
    <source>
        <dbReference type="EMBL" id="NJB89046.1"/>
    </source>
</evidence>
<organism evidence="3 4">
    <name type="scientific">Sphingopyxis italica</name>
    <dbReference type="NCBI Taxonomy" id="1129133"/>
    <lineage>
        <taxon>Bacteria</taxon>
        <taxon>Pseudomonadati</taxon>
        <taxon>Pseudomonadota</taxon>
        <taxon>Alphaproteobacteria</taxon>
        <taxon>Sphingomonadales</taxon>
        <taxon>Sphingomonadaceae</taxon>
        <taxon>Sphingopyxis</taxon>
    </lineage>
</organism>
<evidence type="ECO:0000256" key="1">
    <source>
        <dbReference type="SAM" id="Phobius"/>
    </source>
</evidence>
<name>A0A7X5XRR8_9SPHN</name>
<proteinExistence type="predicted"/>
<dbReference type="Proteomes" id="UP000535078">
    <property type="component" value="Unassembled WGS sequence"/>
</dbReference>
<dbReference type="InterPro" id="IPR025403">
    <property type="entry name" value="TgpA-like_C"/>
</dbReference>